<dbReference type="PIRSF" id="PIRSF006188">
    <property type="entry name" value="UCP006188"/>
    <property type="match status" value="1"/>
</dbReference>
<dbReference type="InterPro" id="IPR023202">
    <property type="entry name" value="YejL_sf"/>
</dbReference>
<dbReference type="Proteomes" id="UP001501321">
    <property type="component" value="Unassembled WGS sequence"/>
</dbReference>
<comment type="similarity">
    <text evidence="1">Belongs to the UPF0352 family.</text>
</comment>
<proteinExistence type="inferred from homology"/>
<dbReference type="InterPro" id="IPR009857">
    <property type="entry name" value="UPF0352"/>
</dbReference>
<keyword evidence="3" id="KW-1185">Reference proteome</keyword>
<dbReference type="NCBIfam" id="NF010242">
    <property type="entry name" value="PRK13689.1"/>
    <property type="match status" value="1"/>
</dbReference>
<dbReference type="Gene3D" id="1.10.3390.10">
    <property type="entry name" value="YejL-like"/>
    <property type="match status" value="1"/>
</dbReference>
<evidence type="ECO:0000256" key="1">
    <source>
        <dbReference type="HAMAP-Rule" id="MF_00816"/>
    </source>
</evidence>
<dbReference type="RefSeq" id="WP_345011503.1">
    <property type="nucleotide sequence ID" value="NZ_BAABFC010000010.1"/>
</dbReference>
<dbReference type="SUPFAM" id="SSF158651">
    <property type="entry name" value="YejL-like"/>
    <property type="match status" value="1"/>
</dbReference>
<protein>
    <recommendedName>
        <fullName evidence="1">UPF0352 protein GCM10023095_14370</fullName>
    </recommendedName>
</protein>
<reference evidence="3" key="1">
    <citation type="journal article" date="2019" name="Int. J. Syst. Evol. Microbiol.">
        <title>The Global Catalogue of Microorganisms (GCM) 10K type strain sequencing project: providing services to taxonomists for standard genome sequencing and annotation.</title>
        <authorList>
            <consortium name="The Broad Institute Genomics Platform"/>
            <consortium name="The Broad Institute Genome Sequencing Center for Infectious Disease"/>
            <person name="Wu L."/>
            <person name="Ma J."/>
        </authorList>
    </citation>
    <scope>NUCLEOTIDE SEQUENCE [LARGE SCALE GENOMIC DNA]</scope>
    <source>
        <strain evidence="3">JCM 32226</strain>
    </source>
</reference>
<accession>A0ABP8Q5E4</accession>
<gene>
    <name evidence="2" type="ORF">GCM10023095_14370</name>
</gene>
<comment type="caution">
    <text evidence="2">The sequence shown here is derived from an EMBL/GenBank/DDBJ whole genome shotgun (WGS) entry which is preliminary data.</text>
</comment>
<organism evidence="2 3">
    <name type="scientific">Pseudaeromonas paramecii</name>
    <dbReference type="NCBI Taxonomy" id="2138166"/>
    <lineage>
        <taxon>Bacteria</taxon>
        <taxon>Pseudomonadati</taxon>
        <taxon>Pseudomonadota</taxon>
        <taxon>Gammaproteobacteria</taxon>
        <taxon>Aeromonadales</taxon>
        <taxon>Aeromonadaceae</taxon>
        <taxon>Pseudaeromonas</taxon>
    </lineage>
</organism>
<sequence length="74" mass="8003">MPMVSKYKNQQVETIMQELQMVLLKHQCPVDLSLLALGNLTTHLLQTQVPPSQAPALAASFAAALTASMKSTSH</sequence>
<evidence type="ECO:0000313" key="3">
    <source>
        <dbReference type="Proteomes" id="UP001501321"/>
    </source>
</evidence>
<dbReference type="EMBL" id="BAABFC010000010">
    <property type="protein sequence ID" value="GAA4497596.1"/>
    <property type="molecule type" value="Genomic_DNA"/>
</dbReference>
<dbReference type="HAMAP" id="MF_00816">
    <property type="entry name" value="UPF0352"/>
    <property type="match status" value="1"/>
</dbReference>
<dbReference type="Pfam" id="PF07208">
    <property type="entry name" value="DUF1414"/>
    <property type="match status" value="1"/>
</dbReference>
<name>A0ABP8Q5E4_9GAMM</name>
<evidence type="ECO:0000313" key="2">
    <source>
        <dbReference type="EMBL" id="GAA4497596.1"/>
    </source>
</evidence>